<dbReference type="CDD" id="cd16321">
    <property type="entry name" value="MraZ_C"/>
    <property type="match status" value="1"/>
</dbReference>
<keyword evidence="2 7" id="KW-0963">Cytoplasm</keyword>
<dbReference type="InterPro" id="IPR035644">
    <property type="entry name" value="MraZ_C"/>
</dbReference>
<dbReference type="PANTHER" id="PTHR34701:SF1">
    <property type="entry name" value="TRANSCRIPTIONAL REGULATOR MRAZ"/>
    <property type="match status" value="1"/>
</dbReference>
<sequence>MVYNVMKTPTSFKGKSFHTINNAGRVSIPSKFRDVLKTKYGDESLILVTLGSHIAAFPIYEWQKLEKMWEENPPRDAQGKKFLRYLYSTAEDCSIDRQGRVLIPNMLREKTGLNSDCVIVGHMNKIEIWPKSKWEQEFEDIDVENLFDSISEEFPELNL</sequence>
<dbReference type="HAMAP" id="MF_01008">
    <property type="entry name" value="MraZ"/>
    <property type="match status" value="1"/>
</dbReference>
<comment type="similarity">
    <text evidence="7">Belongs to the MraZ family.</text>
</comment>
<protein>
    <recommendedName>
        <fullName evidence="1 7">Transcriptional regulator MraZ</fullName>
    </recommendedName>
</protein>
<dbReference type="CDD" id="cd16320">
    <property type="entry name" value="MraZ_N"/>
    <property type="match status" value="1"/>
</dbReference>
<evidence type="ECO:0000256" key="6">
    <source>
        <dbReference type="ARBA" id="ARBA00023163"/>
    </source>
</evidence>
<comment type="caution">
    <text evidence="9">The sequence shown here is derived from an EMBL/GenBank/DDBJ whole genome shotgun (WGS) entry which is preliminary data.</text>
</comment>
<dbReference type="Gene3D" id="3.40.1550.20">
    <property type="entry name" value="Transcriptional regulator MraZ domain"/>
    <property type="match status" value="1"/>
</dbReference>
<evidence type="ECO:0000313" key="10">
    <source>
        <dbReference type="Proteomes" id="UP000323337"/>
    </source>
</evidence>
<feature type="domain" description="SpoVT-AbrB" evidence="8">
    <location>
        <begin position="90"/>
        <end position="133"/>
    </location>
</feature>
<dbReference type="RefSeq" id="WP_303700558.1">
    <property type="nucleotide sequence ID" value="NZ_VSIV01000084.1"/>
</dbReference>
<dbReference type="GO" id="GO:0005737">
    <property type="term" value="C:cytoplasm"/>
    <property type="evidence" value="ECO:0007669"/>
    <property type="project" value="UniProtKB-UniRule"/>
</dbReference>
<dbReference type="InterPro" id="IPR038619">
    <property type="entry name" value="MraZ_sf"/>
</dbReference>
<evidence type="ECO:0000256" key="1">
    <source>
        <dbReference type="ARBA" id="ARBA00013860"/>
    </source>
</evidence>
<dbReference type="InterPro" id="IPR007159">
    <property type="entry name" value="SpoVT-AbrB_dom"/>
</dbReference>
<evidence type="ECO:0000313" key="9">
    <source>
        <dbReference type="EMBL" id="TYB33987.1"/>
    </source>
</evidence>
<dbReference type="InterPro" id="IPR035642">
    <property type="entry name" value="MraZ_N"/>
</dbReference>
<proteinExistence type="inferred from homology"/>
<evidence type="ECO:0000259" key="8">
    <source>
        <dbReference type="PROSITE" id="PS51740"/>
    </source>
</evidence>
<accession>A0A5D0MJX8</accession>
<dbReference type="InterPro" id="IPR003444">
    <property type="entry name" value="MraZ"/>
</dbReference>
<evidence type="ECO:0000256" key="3">
    <source>
        <dbReference type="ARBA" id="ARBA00022737"/>
    </source>
</evidence>
<dbReference type="GO" id="GO:2000143">
    <property type="term" value="P:negative regulation of DNA-templated transcription initiation"/>
    <property type="evidence" value="ECO:0007669"/>
    <property type="project" value="TreeGrafter"/>
</dbReference>
<dbReference type="NCBIfam" id="TIGR00242">
    <property type="entry name" value="division/cell wall cluster transcriptional repressor MraZ"/>
    <property type="match status" value="1"/>
</dbReference>
<keyword evidence="5 7" id="KW-0238">DNA-binding</keyword>
<dbReference type="GO" id="GO:0003700">
    <property type="term" value="F:DNA-binding transcription factor activity"/>
    <property type="evidence" value="ECO:0007669"/>
    <property type="project" value="UniProtKB-UniRule"/>
</dbReference>
<keyword evidence="4 7" id="KW-0805">Transcription regulation</keyword>
<organism evidence="9 10">
    <name type="scientific">Flexistipes sinusarabici</name>
    <dbReference type="NCBI Taxonomy" id="2352"/>
    <lineage>
        <taxon>Bacteria</taxon>
        <taxon>Pseudomonadati</taxon>
        <taxon>Deferribacterota</taxon>
        <taxon>Deferribacteres</taxon>
        <taxon>Deferribacterales</taxon>
        <taxon>Flexistipitaceae</taxon>
        <taxon>Flexistipes</taxon>
    </lineage>
</organism>
<dbReference type="AlphaFoldDB" id="A0A5D0MJX8"/>
<reference evidence="9 10" key="1">
    <citation type="submission" date="2019-08" db="EMBL/GenBank/DDBJ databases">
        <title>Genomic characterization of a novel candidate phylum (ARYD3) from a high temperature, high salinity tertiary oil reservoir in north central Oklahoma, USA.</title>
        <authorList>
            <person name="Youssef N.H."/>
            <person name="Yadav A."/>
            <person name="Elshahed M.S."/>
        </authorList>
    </citation>
    <scope>NUCLEOTIDE SEQUENCE [LARGE SCALE GENOMIC DNA]</scope>
    <source>
        <strain evidence="9">ARYD1</strain>
    </source>
</reference>
<dbReference type="Pfam" id="PF02381">
    <property type="entry name" value="MraZ"/>
    <property type="match status" value="2"/>
</dbReference>
<keyword evidence="6 7" id="KW-0804">Transcription</keyword>
<dbReference type="Proteomes" id="UP000323337">
    <property type="component" value="Unassembled WGS sequence"/>
</dbReference>
<feature type="domain" description="SpoVT-AbrB" evidence="8">
    <location>
        <begin position="15"/>
        <end position="61"/>
    </location>
</feature>
<comment type="subunit">
    <text evidence="7">Forms oligomers.</text>
</comment>
<dbReference type="GO" id="GO:0000976">
    <property type="term" value="F:transcription cis-regulatory region binding"/>
    <property type="evidence" value="ECO:0007669"/>
    <property type="project" value="TreeGrafter"/>
</dbReference>
<comment type="subcellular location">
    <subcellularLocation>
        <location evidence="7">Cytoplasm</location>
        <location evidence="7">Nucleoid</location>
    </subcellularLocation>
</comment>
<dbReference type="InterPro" id="IPR037914">
    <property type="entry name" value="SpoVT-AbrB_sf"/>
</dbReference>
<dbReference type="SUPFAM" id="SSF89447">
    <property type="entry name" value="AbrB/MazE/MraZ-like"/>
    <property type="match status" value="1"/>
</dbReference>
<name>A0A5D0MJX8_FLESI</name>
<evidence type="ECO:0000256" key="2">
    <source>
        <dbReference type="ARBA" id="ARBA00022490"/>
    </source>
</evidence>
<dbReference type="PROSITE" id="PS51740">
    <property type="entry name" value="SPOVT_ABRB"/>
    <property type="match status" value="2"/>
</dbReference>
<dbReference type="GO" id="GO:0009295">
    <property type="term" value="C:nucleoid"/>
    <property type="evidence" value="ECO:0007669"/>
    <property type="project" value="UniProtKB-SubCell"/>
</dbReference>
<evidence type="ECO:0000256" key="7">
    <source>
        <dbReference type="HAMAP-Rule" id="MF_01008"/>
    </source>
</evidence>
<evidence type="ECO:0000256" key="4">
    <source>
        <dbReference type="ARBA" id="ARBA00023015"/>
    </source>
</evidence>
<dbReference type="EMBL" id="VSIV01000084">
    <property type="protein sequence ID" value="TYB33987.1"/>
    <property type="molecule type" value="Genomic_DNA"/>
</dbReference>
<gene>
    <name evidence="7 9" type="primary">mraZ</name>
    <name evidence="9" type="ORF">FXF49_03705</name>
</gene>
<dbReference type="InterPro" id="IPR020603">
    <property type="entry name" value="MraZ_dom"/>
</dbReference>
<keyword evidence="3" id="KW-0677">Repeat</keyword>
<dbReference type="PANTHER" id="PTHR34701">
    <property type="entry name" value="TRANSCRIPTIONAL REGULATOR MRAZ"/>
    <property type="match status" value="1"/>
</dbReference>
<evidence type="ECO:0000256" key="5">
    <source>
        <dbReference type="ARBA" id="ARBA00023125"/>
    </source>
</evidence>